<evidence type="ECO:0000313" key="3">
    <source>
        <dbReference type="Proteomes" id="UP000198558"/>
    </source>
</evidence>
<dbReference type="InterPro" id="IPR002931">
    <property type="entry name" value="Transglutaminase-like"/>
</dbReference>
<gene>
    <name evidence="2" type="ORF">SAMN04489758_13712</name>
</gene>
<sequence>MEKYEFDDLKYLEIPLPEELLKLKWYGSFERMKRVIKAKLAKNIPLALKKRLIHELEIIRRMPNEYPLTYKEALKICHDNFIDFKDEELEQLQDQNAVEWIFIEGKPCFRSDFFDNIIKTRNDYVKRLKDQGKVESREANFTLLNDAISEIKEKGKLAYHFHLKTGMKIKTINSNKKIKVHLPLPLENCQINNFKLLKTVPKYKYLNSGDHPQRTIYFEDNIDDTKEFYVEYEYDNIMEYQELDFSKVLNNQPKFYLHEQAPHIVFTPYLKSLAKEIIKDETNNLIKAKLIYEYITTHITYSFVRNYYTIPNIPEYAALGGKGDCGVQALLFITLCRYVGIPARWQAGLYVTPYDIGNHDWARFYVAPYGWLYADCSFGGSAYRNGDKERWQYYFGHLDPFRMPANSDYQFDLYPTKNFIRQDPYDNQTGEAEYEDRGLYLSDYDLHLEVMEIKKINY</sequence>
<dbReference type="RefSeq" id="WP_092355837.1">
    <property type="nucleotide sequence ID" value="NZ_CANTIP010000008.1"/>
</dbReference>
<name>A0A1I0GW98_9FIRM</name>
<dbReference type="EMBL" id="FOIN01000037">
    <property type="protein sequence ID" value="SET75510.1"/>
    <property type="molecule type" value="Genomic_DNA"/>
</dbReference>
<dbReference type="SMART" id="SM00460">
    <property type="entry name" value="TGc"/>
    <property type="match status" value="1"/>
</dbReference>
<dbReference type="OrthoDB" id="9804872at2"/>
<dbReference type="AlphaFoldDB" id="A0A1I0GW98"/>
<protein>
    <submittedName>
        <fullName evidence="2">Transglutaminase-like superfamily protein</fullName>
    </submittedName>
</protein>
<dbReference type="PANTHER" id="PTHR38339">
    <property type="entry name" value="TRANSGLUTAMINASE DOMAIN PROTEIN"/>
    <property type="match status" value="1"/>
</dbReference>
<evidence type="ECO:0000259" key="1">
    <source>
        <dbReference type="SMART" id="SM00460"/>
    </source>
</evidence>
<dbReference type="GeneID" id="78289196"/>
<reference evidence="3" key="1">
    <citation type="submission" date="2016-10" db="EMBL/GenBank/DDBJ databases">
        <authorList>
            <person name="Varghese N."/>
            <person name="Submissions S."/>
        </authorList>
    </citation>
    <scope>NUCLEOTIDE SEQUENCE [LARGE SCALE GENOMIC DNA]</scope>
    <source>
        <strain evidence="3">DSM 1551</strain>
    </source>
</reference>
<proteinExistence type="predicted"/>
<dbReference type="Gene3D" id="3.10.620.30">
    <property type="match status" value="1"/>
</dbReference>
<dbReference type="SUPFAM" id="SSF54001">
    <property type="entry name" value="Cysteine proteinases"/>
    <property type="match status" value="1"/>
</dbReference>
<dbReference type="PANTHER" id="PTHR38339:SF1">
    <property type="entry name" value="TRANSGLUTAMINASE-LIKE DOMAIN-CONTAINING PROTEIN"/>
    <property type="match status" value="1"/>
</dbReference>
<organism evidence="2 3">
    <name type="scientific">Thomasclavelia cocleata</name>
    <dbReference type="NCBI Taxonomy" id="69824"/>
    <lineage>
        <taxon>Bacteria</taxon>
        <taxon>Bacillati</taxon>
        <taxon>Bacillota</taxon>
        <taxon>Erysipelotrichia</taxon>
        <taxon>Erysipelotrichales</taxon>
        <taxon>Coprobacillaceae</taxon>
        <taxon>Thomasclavelia</taxon>
    </lineage>
</organism>
<accession>A0A1I0GW98</accession>
<evidence type="ECO:0000313" key="2">
    <source>
        <dbReference type="EMBL" id="SET75510.1"/>
    </source>
</evidence>
<dbReference type="Pfam" id="PF01841">
    <property type="entry name" value="Transglut_core"/>
    <property type="match status" value="1"/>
</dbReference>
<dbReference type="Proteomes" id="UP000198558">
    <property type="component" value="Unassembled WGS sequence"/>
</dbReference>
<keyword evidence="3" id="KW-1185">Reference proteome</keyword>
<dbReference type="InterPro" id="IPR038765">
    <property type="entry name" value="Papain-like_cys_pep_sf"/>
</dbReference>
<feature type="domain" description="Transglutaminase-like" evidence="1">
    <location>
        <begin position="317"/>
        <end position="378"/>
    </location>
</feature>